<dbReference type="AlphaFoldDB" id="A0A6A6REJ7"/>
<proteinExistence type="predicted"/>
<sequence>MSLPQHLDPLDDGPPHRAYSTKILDENVKETLVEDSKRRLNDAHLDVEGRNYQEATEANAAASTRKAGRRVLLPLSMRPPPDWRTRPAMPVHSIPRASYYWPRPPQMAGTGYRSYLTVPDPDTLPWTSEFRPMYSVGDMPKDRGEPAQKKPRSVATTKPILDELREIFEAMQIPGSFEVTKRGDLPQVSPSPPAGLLECPGEIIDIIAQCLPRNSFLALRGTCNDMKEKTTYHFEQRHGQEKRLALDRSRAGLHSLVEIASQSSFAKRVRKVVVECGNLKAFIVCSLRNGPTRQCESICPDLYFHDAMLDLGMLVVSKYTVDFGLFIASLAALPELETIEITDEQPKDLLDRHPLFETGGAVPFMNNKRCHRCRQSATVGRCVHLTMLSKALQGLILDVVPNGPPLDTQVTNGPIPPVQRTLSLGQRLGAIPIVDDEDVDPLLPHPLHSLRRVQLRGNPVSLYNRKHKWSFWNYVFRSAPKLESITLNGDCDRFRNPNVYIDYGRWHPDLQSFATKQLTSLTLGYLCVDSISTSKLIDRYKSTLRKITLEGIMTNAPMRIVRALMQCESLDYLFVRAIFRLHAFIPHHIPIVFGDDESVLELRKFLIGFAPTDAQSFEKWRLTEHPKVPDPERNRDVVGWKFEGDAAGPGAAFLWDRARTWDV</sequence>
<name>A0A6A6REJ7_9PEZI</name>
<gene>
    <name evidence="2" type="ORF">BU16DRAFT_587256</name>
</gene>
<accession>A0A6A6REJ7</accession>
<protein>
    <submittedName>
        <fullName evidence="2">Uncharacterized protein</fullName>
    </submittedName>
</protein>
<dbReference type="EMBL" id="MU004181">
    <property type="protein sequence ID" value="KAF2502163.1"/>
    <property type="molecule type" value="Genomic_DNA"/>
</dbReference>
<keyword evidence="3" id="KW-1185">Reference proteome</keyword>
<feature type="region of interest" description="Disordered" evidence="1">
    <location>
        <begin position="1"/>
        <end position="23"/>
    </location>
</feature>
<organism evidence="2 3">
    <name type="scientific">Lophium mytilinum</name>
    <dbReference type="NCBI Taxonomy" id="390894"/>
    <lineage>
        <taxon>Eukaryota</taxon>
        <taxon>Fungi</taxon>
        <taxon>Dikarya</taxon>
        <taxon>Ascomycota</taxon>
        <taxon>Pezizomycotina</taxon>
        <taxon>Dothideomycetes</taxon>
        <taxon>Pleosporomycetidae</taxon>
        <taxon>Mytilinidiales</taxon>
        <taxon>Mytilinidiaceae</taxon>
        <taxon>Lophium</taxon>
    </lineage>
</organism>
<evidence type="ECO:0000256" key="1">
    <source>
        <dbReference type="SAM" id="MobiDB-lite"/>
    </source>
</evidence>
<evidence type="ECO:0000313" key="3">
    <source>
        <dbReference type="Proteomes" id="UP000799750"/>
    </source>
</evidence>
<dbReference type="Proteomes" id="UP000799750">
    <property type="component" value="Unassembled WGS sequence"/>
</dbReference>
<evidence type="ECO:0000313" key="2">
    <source>
        <dbReference type="EMBL" id="KAF2502163.1"/>
    </source>
</evidence>
<reference evidence="2" key="1">
    <citation type="journal article" date="2020" name="Stud. Mycol.">
        <title>101 Dothideomycetes genomes: a test case for predicting lifestyles and emergence of pathogens.</title>
        <authorList>
            <person name="Haridas S."/>
            <person name="Albert R."/>
            <person name="Binder M."/>
            <person name="Bloem J."/>
            <person name="Labutti K."/>
            <person name="Salamov A."/>
            <person name="Andreopoulos B."/>
            <person name="Baker S."/>
            <person name="Barry K."/>
            <person name="Bills G."/>
            <person name="Bluhm B."/>
            <person name="Cannon C."/>
            <person name="Castanera R."/>
            <person name="Culley D."/>
            <person name="Daum C."/>
            <person name="Ezra D."/>
            <person name="Gonzalez J."/>
            <person name="Henrissat B."/>
            <person name="Kuo A."/>
            <person name="Liang C."/>
            <person name="Lipzen A."/>
            <person name="Lutzoni F."/>
            <person name="Magnuson J."/>
            <person name="Mondo S."/>
            <person name="Nolan M."/>
            <person name="Ohm R."/>
            <person name="Pangilinan J."/>
            <person name="Park H.-J."/>
            <person name="Ramirez L."/>
            <person name="Alfaro M."/>
            <person name="Sun H."/>
            <person name="Tritt A."/>
            <person name="Yoshinaga Y."/>
            <person name="Zwiers L.-H."/>
            <person name="Turgeon B."/>
            <person name="Goodwin S."/>
            <person name="Spatafora J."/>
            <person name="Crous P."/>
            <person name="Grigoriev I."/>
        </authorList>
    </citation>
    <scope>NUCLEOTIDE SEQUENCE</scope>
    <source>
        <strain evidence="2">CBS 269.34</strain>
    </source>
</reference>
<dbReference type="OrthoDB" id="10488637at2759"/>